<accession>J9D0D1</accession>
<organism evidence="2">
    <name type="scientific">gut metagenome</name>
    <dbReference type="NCBI Taxonomy" id="749906"/>
    <lineage>
        <taxon>unclassified sequences</taxon>
        <taxon>metagenomes</taxon>
        <taxon>organismal metagenomes</taxon>
    </lineage>
</organism>
<sequence length="42" mass="4915">MSQSTRDAFKRRQRSPQRTRTTFVSLSRVREESLGTSQRESA</sequence>
<feature type="region of interest" description="Disordered" evidence="1">
    <location>
        <begin position="1"/>
        <end position="42"/>
    </location>
</feature>
<dbReference type="AlphaFoldDB" id="J9D0D1"/>
<evidence type="ECO:0000313" key="2">
    <source>
        <dbReference type="EMBL" id="EJX06001.1"/>
    </source>
</evidence>
<dbReference type="EMBL" id="AMCI01001298">
    <property type="protein sequence ID" value="EJX06001.1"/>
    <property type="molecule type" value="Genomic_DNA"/>
</dbReference>
<proteinExistence type="predicted"/>
<reference evidence="2" key="1">
    <citation type="journal article" date="2012" name="PLoS ONE">
        <title>Gene sets for utilization of primary and secondary nutrition supplies in the distal gut of endangered iberian lynx.</title>
        <authorList>
            <person name="Alcaide M."/>
            <person name="Messina E."/>
            <person name="Richter M."/>
            <person name="Bargiela R."/>
            <person name="Peplies J."/>
            <person name="Huws S.A."/>
            <person name="Newbold C.J."/>
            <person name="Golyshin P.N."/>
            <person name="Simon M.A."/>
            <person name="Lopez G."/>
            <person name="Yakimov M.M."/>
            <person name="Ferrer M."/>
        </authorList>
    </citation>
    <scope>NUCLEOTIDE SEQUENCE</scope>
</reference>
<name>J9D0D1_9ZZZZ</name>
<protein>
    <submittedName>
        <fullName evidence="2">Uncharacterized protein</fullName>
    </submittedName>
</protein>
<gene>
    <name evidence="2" type="ORF">EVA_05890</name>
</gene>
<comment type="caution">
    <text evidence="2">The sequence shown here is derived from an EMBL/GenBank/DDBJ whole genome shotgun (WGS) entry which is preliminary data.</text>
</comment>
<evidence type="ECO:0000256" key="1">
    <source>
        <dbReference type="SAM" id="MobiDB-lite"/>
    </source>
</evidence>